<dbReference type="InterPro" id="IPR005235">
    <property type="entry name" value="YmdB-like"/>
</dbReference>
<dbReference type="InterPro" id="IPR029052">
    <property type="entry name" value="Metallo-depent_PP-like"/>
</dbReference>
<gene>
    <name evidence="3" type="ORF">RUMCAL_01307</name>
</gene>
<feature type="active site" description="Proton donor" evidence="1">
    <location>
        <position position="68"/>
    </location>
</feature>
<evidence type="ECO:0000313" key="4">
    <source>
        <dbReference type="Proteomes" id="UP000016662"/>
    </source>
</evidence>
<dbReference type="HOGENOM" id="CLU_068238_0_0_9"/>
<feature type="binding site" evidence="2">
    <location>
        <position position="8"/>
    </location>
    <ligand>
        <name>Fe cation</name>
        <dbReference type="ChEBI" id="CHEBI:24875"/>
        <label>1</label>
    </ligand>
</feature>
<comment type="caution">
    <text evidence="3">The sequence shown here is derived from an EMBL/GenBank/DDBJ whole genome shotgun (WGS) entry which is preliminary data.</text>
</comment>
<evidence type="ECO:0000313" key="3">
    <source>
        <dbReference type="EMBL" id="ERJ96331.1"/>
    </source>
</evidence>
<dbReference type="GeneID" id="93692634"/>
<evidence type="ECO:0000256" key="2">
    <source>
        <dbReference type="PIRSR" id="PIRSR004789-51"/>
    </source>
</evidence>
<dbReference type="Proteomes" id="UP000016662">
    <property type="component" value="Unassembled WGS sequence"/>
</dbReference>
<feature type="binding site" evidence="2">
    <location>
        <position position="174"/>
    </location>
    <ligand>
        <name>Fe cation</name>
        <dbReference type="ChEBI" id="CHEBI:24875"/>
        <label>1</label>
    </ligand>
</feature>
<dbReference type="PATRIC" id="fig|411473.3.peg.1065"/>
<dbReference type="SUPFAM" id="SSF56300">
    <property type="entry name" value="Metallo-dependent phosphatases"/>
    <property type="match status" value="1"/>
</dbReference>
<dbReference type="NCBIfam" id="TIGR00282">
    <property type="entry name" value="TIGR00282 family metallophosphoesterase"/>
    <property type="match status" value="1"/>
</dbReference>
<dbReference type="Pfam" id="PF13277">
    <property type="entry name" value="YmdB"/>
    <property type="match status" value="1"/>
</dbReference>
<dbReference type="OrthoDB" id="9801109at2"/>
<feature type="binding site" evidence="2">
    <location>
        <position position="67"/>
    </location>
    <ligand>
        <name>Fe cation</name>
        <dbReference type="ChEBI" id="CHEBI:24875"/>
        <label>2</label>
    </ligand>
</feature>
<proteinExistence type="predicted"/>
<accession>U2KCR8</accession>
<dbReference type="AlphaFoldDB" id="U2KCR8"/>
<protein>
    <submittedName>
        <fullName evidence="3">Putative metallophosphoesterase</fullName>
    </submittedName>
</protein>
<dbReference type="PANTHER" id="PTHR36303:SF1">
    <property type="entry name" value="2',3'-CYCLIC-NUCLEOTIDE 2'-PHOSPHODIESTERASE"/>
    <property type="match status" value="1"/>
</dbReference>
<sequence>MKLLHIGDVVGAAGSRFLQEHLPAIKRTHKIDMIVVNGENSAQGNGITKHSMEQIFSAGADVITTGNHCFKRREAMAIYENPVVLRPANYPEGCPGHGVCTIDFGPCQVAVLNLSGTAYLDPLDNPFTIAEQLLEEIDTPNILVDFHAEATAEKKAMGYFLAGRVTAVVGTHTHVQTADETILSEHTGYITDVGMTGPEESILGVAVQPAMDRFRFHYPTRFTEGSDPCFLNGVIVTFDEKCGKCTKIERLIVR</sequence>
<dbReference type="PIRSF" id="PIRSF004789">
    <property type="entry name" value="DR1281"/>
    <property type="match status" value="1"/>
</dbReference>
<feature type="binding site" evidence="2">
    <location>
        <position position="147"/>
    </location>
    <ligand>
        <name>Fe cation</name>
        <dbReference type="ChEBI" id="CHEBI:24875"/>
        <label>2</label>
    </ligand>
</feature>
<feature type="binding site" evidence="2">
    <location>
        <position position="39"/>
    </location>
    <ligand>
        <name>Fe cation</name>
        <dbReference type="ChEBI" id="CHEBI:24875"/>
        <label>2</label>
    </ligand>
</feature>
<keyword evidence="4" id="KW-1185">Reference proteome</keyword>
<organism evidence="3 4">
    <name type="scientific">Ruminococcus callidus ATCC 27760</name>
    <dbReference type="NCBI Taxonomy" id="411473"/>
    <lineage>
        <taxon>Bacteria</taxon>
        <taxon>Bacillati</taxon>
        <taxon>Bacillota</taxon>
        <taxon>Clostridia</taxon>
        <taxon>Eubacteriales</taxon>
        <taxon>Oscillospiraceae</taxon>
        <taxon>Ruminococcus</taxon>
    </lineage>
</organism>
<feature type="binding site" evidence="2">
    <location>
        <position position="39"/>
    </location>
    <ligand>
        <name>Fe cation</name>
        <dbReference type="ChEBI" id="CHEBI:24875"/>
        <label>1</label>
    </ligand>
</feature>
<dbReference type="GO" id="GO:0004113">
    <property type="term" value="F:2',3'-cyclic-nucleotide 3'-phosphodiesterase activity"/>
    <property type="evidence" value="ECO:0007669"/>
    <property type="project" value="TreeGrafter"/>
</dbReference>
<feature type="binding site" evidence="2">
    <location>
        <position position="172"/>
    </location>
    <ligand>
        <name>Fe cation</name>
        <dbReference type="ChEBI" id="CHEBI:24875"/>
        <label>2</label>
    </ligand>
</feature>
<keyword evidence="2" id="KW-0479">Metal-binding</keyword>
<dbReference type="PANTHER" id="PTHR36303">
    <property type="entry name" value="2',3'-CYCLIC-NUCLEOTIDE 2'-PHOSPHODIESTERASE"/>
    <property type="match status" value="1"/>
</dbReference>
<dbReference type="GO" id="GO:0046872">
    <property type="term" value="F:metal ion binding"/>
    <property type="evidence" value="ECO:0007669"/>
    <property type="project" value="UniProtKB-KW"/>
</dbReference>
<dbReference type="STRING" id="411473.RUMCAL_01307"/>
<dbReference type="EMBL" id="AWVF01000170">
    <property type="protein sequence ID" value="ERJ96331.1"/>
    <property type="molecule type" value="Genomic_DNA"/>
</dbReference>
<evidence type="ECO:0000256" key="1">
    <source>
        <dbReference type="PIRSR" id="PIRSR004789-50"/>
    </source>
</evidence>
<dbReference type="eggNOG" id="COG1692">
    <property type="taxonomic scope" value="Bacteria"/>
</dbReference>
<feature type="binding site" evidence="2">
    <location>
        <position position="40"/>
    </location>
    <ligand>
        <name>Fe cation</name>
        <dbReference type="ChEBI" id="CHEBI:24875"/>
        <label>1</label>
    </ligand>
</feature>
<name>U2KCR8_9FIRM</name>
<reference evidence="3 4" key="1">
    <citation type="submission" date="2013-07" db="EMBL/GenBank/DDBJ databases">
        <authorList>
            <person name="Weinstock G."/>
            <person name="Sodergren E."/>
            <person name="Wylie T."/>
            <person name="Fulton L."/>
            <person name="Fulton R."/>
            <person name="Fronick C."/>
            <person name="O'Laughlin M."/>
            <person name="Godfrey J."/>
            <person name="Miner T."/>
            <person name="Herter B."/>
            <person name="Appelbaum E."/>
            <person name="Cordes M."/>
            <person name="Lek S."/>
            <person name="Wollam A."/>
            <person name="Pepin K.H."/>
            <person name="Palsikar V.B."/>
            <person name="Mitreva M."/>
            <person name="Wilson R.K."/>
        </authorList>
    </citation>
    <scope>NUCLEOTIDE SEQUENCE [LARGE SCALE GENOMIC DNA]</scope>
    <source>
        <strain evidence="3 4">ATCC 27760</strain>
    </source>
</reference>
<dbReference type="RefSeq" id="WP_021682799.1">
    <property type="nucleotide sequence ID" value="NZ_KI260445.1"/>
</dbReference>
<dbReference type="Gene3D" id="3.60.21.10">
    <property type="match status" value="1"/>
</dbReference>